<comment type="caution">
    <text evidence="1">The sequence shown here is derived from an EMBL/GenBank/DDBJ whole genome shotgun (WGS) entry which is preliminary data.</text>
</comment>
<dbReference type="Proteomes" id="UP001054945">
    <property type="component" value="Unassembled WGS sequence"/>
</dbReference>
<accession>A0AAV4RWS5</accession>
<dbReference type="AlphaFoldDB" id="A0AAV4RWS5"/>
<dbReference type="EMBL" id="BPLR01008443">
    <property type="protein sequence ID" value="GIY24740.1"/>
    <property type="molecule type" value="Genomic_DNA"/>
</dbReference>
<dbReference type="Pfam" id="PF13855">
    <property type="entry name" value="LRR_8"/>
    <property type="match status" value="1"/>
</dbReference>
<keyword evidence="2" id="KW-1185">Reference proteome</keyword>
<proteinExistence type="predicted"/>
<evidence type="ECO:0000313" key="1">
    <source>
        <dbReference type="EMBL" id="GIY24740.1"/>
    </source>
</evidence>
<gene>
    <name evidence="1" type="ORF">CEXT_527551</name>
</gene>
<dbReference type="InterPro" id="IPR001611">
    <property type="entry name" value="Leu-rich_rpt"/>
</dbReference>
<dbReference type="InterPro" id="IPR032675">
    <property type="entry name" value="LRR_dom_sf"/>
</dbReference>
<dbReference type="Gene3D" id="3.80.10.10">
    <property type="entry name" value="Ribonuclease Inhibitor"/>
    <property type="match status" value="1"/>
</dbReference>
<evidence type="ECO:0000313" key="2">
    <source>
        <dbReference type="Proteomes" id="UP001054945"/>
    </source>
</evidence>
<organism evidence="1 2">
    <name type="scientific">Caerostris extrusa</name>
    <name type="common">Bark spider</name>
    <name type="synonym">Caerostris bankana</name>
    <dbReference type="NCBI Taxonomy" id="172846"/>
    <lineage>
        <taxon>Eukaryota</taxon>
        <taxon>Metazoa</taxon>
        <taxon>Ecdysozoa</taxon>
        <taxon>Arthropoda</taxon>
        <taxon>Chelicerata</taxon>
        <taxon>Arachnida</taxon>
        <taxon>Araneae</taxon>
        <taxon>Araneomorphae</taxon>
        <taxon>Entelegynae</taxon>
        <taxon>Araneoidea</taxon>
        <taxon>Araneidae</taxon>
        <taxon>Caerostris</taxon>
    </lineage>
</organism>
<protein>
    <submittedName>
        <fullName evidence="1">Uncharacterized protein</fullName>
    </submittedName>
</protein>
<sequence>MKYYHLLRRLKNLSFSDNHISQMSPYALIGVQRLQFIDLSNNRQVNSIHIFFHHSTELREILLRNNSIAGFPLPFSDPCHNSFVWMFLITLYLTCTSF</sequence>
<dbReference type="SUPFAM" id="SSF52058">
    <property type="entry name" value="L domain-like"/>
    <property type="match status" value="1"/>
</dbReference>
<name>A0AAV4RWS5_CAEEX</name>
<reference evidence="1 2" key="1">
    <citation type="submission" date="2021-06" db="EMBL/GenBank/DDBJ databases">
        <title>Caerostris extrusa draft genome.</title>
        <authorList>
            <person name="Kono N."/>
            <person name="Arakawa K."/>
        </authorList>
    </citation>
    <scope>NUCLEOTIDE SEQUENCE [LARGE SCALE GENOMIC DNA]</scope>
</reference>